<protein>
    <recommendedName>
        <fullName evidence="1">N-acetyltransferase domain-containing protein</fullName>
    </recommendedName>
</protein>
<dbReference type="EMBL" id="KZ679265">
    <property type="protein sequence ID" value="PTB38628.1"/>
    <property type="molecule type" value="Genomic_DNA"/>
</dbReference>
<dbReference type="Pfam" id="PF13508">
    <property type="entry name" value="Acetyltransf_7"/>
    <property type="match status" value="1"/>
</dbReference>
<gene>
    <name evidence="2" type="ORF">M441DRAFT_38800</name>
</gene>
<proteinExistence type="predicted"/>
<dbReference type="PROSITE" id="PS51186">
    <property type="entry name" value="GNAT"/>
    <property type="match status" value="1"/>
</dbReference>
<name>A0A2T3Z1E3_TRIA4</name>
<evidence type="ECO:0000313" key="2">
    <source>
        <dbReference type="EMBL" id="PTB38628.1"/>
    </source>
</evidence>
<dbReference type="GO" id="GO:0016747">
    <property type="term" value="F:acyltransferase activity, transferring groups other than amino-acyl groups"/>
    <property type="evidence" value="ECO:0007669"/>
    <property type="project" value="InterPro"/>
</dbReference>
<dbReference type="InterPro" id="IPR000182">
    <property type="entry name" value="GNAT_dom"/>
</dbReference>
<reference evidence="2 3" key="1">
    <citation type="submission" date="2016-07" db="EMBL/GenBank/DDBJ databases">
        <title>Multiple horizontal gene transfer events from other fungi enriched the ability of initially mycotrophic Trichoderma (Ascomycota) to feed on dead plant biomass.</title>
        <authorList>
            <consortium name="DOE Joint Genome Institute"/>
            <person name="Aerts A."/>
            <person name="Atanasova L."/>
            <person name="Chenthamara K."/>
            <person name="Zhang J."/>
            <person name="Grujic M."/>
            <person name="Henrissat B."/>
            <person name="Kuo A."/>
            <person name="Salamov A."/>
            <person name="Lipzen A."/>
            <person name="Labutti K."/>
            <person name="Barry K."/>
            <person name="Miao Y."/>
            <person name="Rahimi M.J."/>
            <person name="Shen Q."/>
            <person name="Grigoriev I.V."/>
            <person name="Kubicek C.P."/>
            <person name="Druzhinina I.S."/>
        </authorList>
    </citation>
    <scope>NUCLEOTIDE SEQUENCE [LARGE SCALE GENOMIC DNA]</scope>
    <source>
        <strain evidence="2 3">CBS 433.97</strain>
    </source>
</reference>
<dbReference type="PANTHER" id="PTHR42791">
    <property type="entry name" value="GNAT FAMILY ACETYLTRANSFERASE"/>
    <property type="match status" value="1"/>
</dbReference>
<dbReference type="Proteomes" id="UP000240493">
    <property type="component" value="Unassembled WGS sequence"/>
</dbReference>
<evidence type="ECO:0000259" key="1">
    <source>
        <dbReference type="PROSITE" id="PS51186"/>
    </source>
</evidence>
<dbReference type="STRING" id="1042311.A0A2T3Z1E3"/>
<dbReference type="OrthoDB" id="410198at2759"/>
<evidence type="ECO:0000313" key="3">
    <source>
        <dbReference type="Proteomes" id="UP000240493"/>
    </source>
</evidence>
<dbReference type="Gene3D" id="3.40.630.30">
    <property type="match status" value="1"/>
</dbReference>
<accession>A0A2T3Z1E3</accession>
<dbReference type="PANTHER" id="PTHR42791:SF14">
    <property type="entry name" value="N-ACETYLTRANSFERASE DOMAIN-CONTAINING PROTEIN"/>
    <property type="match status" value="1"/>
</dbReference>
<dbReference type="InterPro" id="IPR016181">
    <property type="entry name" value="Acyl_CoA_acyltransferase"/>
</dbReference>
<dbReference type="SUPFAM" id="SSF55729">
    <property type="entry name" value="Acyl-CoA N-acyltransferases (Nat)"/>
    <property type="match status" value="1"/>
</dbReference>
<dbReference type="InterPro" id="IPR052523">
    <property type="entry name" value="Trichothecene_AcTrans"/>
</dbReference>
<dbReference type="CDD" id="cd04301">
    <property type="entry name" value="NAT_SF"/>
    <property type="match status" value="1"/>
</dbReference>
<feature type="domain" description="N-acetyltransferase" evidence="1">
    <location>
        <begin position="3"/>
        <end position="209"/>
    </location>
</feature>
<keyword evidence="3" id="KW-1185">Reference proteome</keyword>
<sequence length="211" mass="23674">MPLKIVPATEADMARSAAIEKRAYGPNKSSAVFFPGEGMATEDRIAIMIARKNEEPAFKMMKVVDTDLEAKGEDGIIACTLWFIWSGDLKPSQPKRSWGPGTNIEACDAFFGEMDRRWWAKFEGKPHVYLKLLHTDPDHQRRGAGSKCLEWGTAEADRLGLVSYLEASEEGRPLYEKFGFKEVDRIVVDLSKWGSPIEATAYLMVREPVSN</sequence>
<dbReference type="AlphaFoldDB" id="A0A2T3Z1E3"/>
<organism evidence="2 3">
    <name type="scientific">Trichoderma asperellum (strain ATCC 204424 / CBS 433.97 / NBRC 101777)</name>
    <dbReference type="NCBI Taxonomy" id="1042311"/>
    <lineage>
        <taxon>Eukaryota</taxon>
        <taxon>Fungi</taxon>
        <taxon>Dikarya</taxon>
        <taxon>Ascomycota</taxon>
        <taxon>Pezizomycotina</taxon>
        <taxon>Sordariomycetes</taxon>
        <taxon>Hypocreomycetidae</taxon>
        <taxon>Hypocreales</taxon>
        <taxon>Hypocreaceae</taxon>
        <taxon>Trichoderma</taxon>
    </lineage>
</organism>